<dbReference type="Proteomes" id="UP000472265">
    <property type="component" value="Chromosome 23"/>
</dbReference>
<proteinExistence type="predicted"/>
<dbReference type="Ensembl" id="ENSSAUT00010030995.1">
    <property type="protein sequence ID" value="ENSSAUP00010029396.1"/>
    <property type="gene ID" value="ENSSAUG00010012624.1"/>
</dbReference>
<evidence type="ECO:0000313" key="1">
    <source>
        <dbReference type="Ensembl" id="ENSSAUP00010029396.1"/>
    </source>
</evidence>
<dbReference type="OMA" id="LTHEEMC"/>
<sequence>CCRLTCLLVSVCSPPVPCSVPLLLGLDEFAEVGVQLALLVDPPLLQAVPPFLLGYPQSAGNVVAEVQTLLLRQVADGLVVVLHLQVTLTHEEVSFDRLAVQLQSVSAVGQSFVVLLQLHVAQRSVGVVPAPRHSVLTHDGFAVAGSSFQVLAAQKQAVPLLLQLLSRHRGALLRAFRHLVHQARCSGGSCPFTLLPYPDARIGRAGRKLRRQEPKNR</sequence>
<organism evidence="1 2">
    <name type="scientific">Sparus aurata</name>
    <name type="common">Gilthead sea bream</name>
    <dbReference type="NCBI Taxonomy" id="8175"/>
    <lineage>
        <taxon>Eukaryota</taxon>
        <taxon>Metazoa</taxon>
        <taxon>Chordata</taxon>
        <taxon>Craniata</taxon>
        <taxon>Vertebrata</taxon>
        <taxon>Euteleostomi</taxon>
        <taxon>Actinopterygii</taxon>
        <taxon>Neopterygii</taxon>
        <taxon>Teleostei</taxon>
        <taxon>Neoteleostei</taxon>
        <taxon>Acanthomorphata</taxon>
        <taxon>Eupercaria</taxon>
        <taxon>Spariformes</taxon>
        <taxon>Sparidae</taxon>
        <taxon>Sparus</taxon>
    </lineage>
</organism>
<reference evidence="1" key="3">
    <citation type="submission" date="2025-09" db="UniProtKB">
        <authorList>
            <consortium name="Ensembl"/>
        </authorList>
    </citation>
    <scope>IDENTIFICATION</scope>
</reference>
<dbReference type="GeneTree" id="ENSGT00990000204060"/>
<dbReference type="AlphaFoldDB" id="A0A671VY94"/>
<reference evidence="1" key="2">
    <citation type="submission" date="2025-08" db="UniProtKB">
        <authorList>
            <consortium name="Ensembl"/>
        </authorList>
    </citation>
    <scope>IDENTIFICATION</scope>
</reference>
<evidence type="ECO:0000313" key="2">
    <source>
        <dbReference type="Proteomes" id="UP000472265"/>
    </source>
</evidence>
<name>A0A671VY94_SPAAU</name>
<keyword evidence="2" id="KW-1185">Reference proteome</keyword>
<dbReference type="InParanoid" id="A0A671VY94"/>
<accession>A0A671VY94</accession>
<reference evidence="1" key="1">
    <citation type="submission" date="2021-04" db="EMBL/GenBank/DDBJ databases">
        <authorList>
            <consortium name="Wellcome Sanger Institute Data Sharing"/>
        </authorList>
    </citation>
    <scope>NUCLEOTIDE SEQUENCE [LARGE SCALE GENOMIC DNA]</scope>
</reference>
<protein>
    <submittedName>
        <fullName evidence="1">Uncharacterized protein</fullName>
    </submittedName>
</protein>